<protein>
    <recommendedName>
        <fullName evidence="4">Lipoprotein</fullName>
    </recommendedName>
</protein>
<evidence type="ECO:0000313" key="3">
    <source>
        <dbReference type="Proteomes" id="UP000199072"/>
    </source>
</evidence>
<accession>A0A1G6SS58</accession>
<gene>
    <name evidence="2" type="ORF">SAMN05216464_1017</name>
</gene>
<name>A0A1G6SS58_9SPHI</name>
<keyword evidence="1" id="KW-0732">Signal</keyword>
<evidence type="ECO:0000256" key="1">
    <source>
        <dbReference type="SAM" id="SignalP"/>
    </source>
</evidence>
<feature type="chain" id="PRO_5011695160" description="Lipoprotein" evidence="1">
    <location>
        <begin position="26"/>
        <end position="201"/>
    </location>
</feature>
<feature type="signal peptide" evidence="1">
    <location>
        <begin position="1"/>
        <end position="25"/>
    </location>
</feature>
<dbReference type="OrthoDB" id="763675at2"/>
<evidence type="ECO:0008006" key="4">
    <source>
        <dbReference type="Google" id="ProtNLM"/>
    </source>
</evidence>
<dbReference type="AlphaFoldDB" id="A0A1G6SS58"/>
<evidence type="ECO:0000313" key="2">
    <source>
        <dbReference type="EMBL" id="SDD19036.1"/>
    </source>
</evidence>
<dbReference type="RefSeq" id="WP_091142125.1">
    <property type="nucleotide sequence ID" value="NZ_FNAI01000001.1"/>
</dbReference>
<dbReference type="EMBL" id="FNAI01000001">
    <property type="protein sequence ID" value="SDD19036.1"/>
    <property type="molecule type" value="Genomic_DNA"/>
</dbReference>
<organism evidence="2 3">
    <name type="scientific">Mucilaginibacter pineti</name>
    <dbReference type="NCBI Taxonomy" id="1391627"/>
    <lineage>
        <taxon>Bacteria</taxon>
        <taxon>Pseudomonadati</taxon>
        <taxon>Bacteroidota</taxon>
        <taxon>Sphingobacteriia</taxon>
        <taxon>Sphingobacteriales</taxon>
        <taxon>Sphingobacteriaceae</taxon>
        <taxon>Mucilaginibacter</taxon>
    </lineage>
</organism>
<proteinExistence type="predicted"/>
<dbReference type="STRING" id="1391627.SAMN05216464_1017"/>
<reference evidence="2 3" key="1">
    <citation type="submission" date="2016-10" db="EMBL/GenBank/DDBJ databases">
        <authorList>
            <person name="de Groot N.N."/>
        </authorList>
    </citation>
    <scope>NUCLEOTIDE SEQUENCE [LARGE SCALE GENOMIC DNA]</scope>
    <source>
        <strain evidence="2 3">47C3B</strain>
    </source>
</reference>
<dbReference type="Proteomes" id="UP000199072">
    <property type="component" value="Unassembled WGS sequence"/>
</dbReference>
<sequence length="201" mass="22233">MKNLIKPTLLSLGLVAMLLYTSCGSGSGKSPSNDTAKTSAGTTPNQYFSVKIHDKLWEAFPSKEFKTYTVSYKTLSHQFSIFAEAADGSRMDLSFHSNSDLKPGSYPSTRNDNGAQSGVFYYPEAKSSDKEMASTTADNPVQENTVQITKIDKSDKTAYVIEGTFTPVLYALYETNPERTTKLADGRFRVIYHPDSMNPEF</sequence>
<keyword evidence="3" id="KW-1185">Reference proteome</keyword>